<keyword evidence="2 5" id="KW-0285">Flavoprotein</keyword>
<evidence type="ECO:0000256" key="3">
    <source>
        <dbReference type="ARBA" id="ARBA00022827"/>
    </source>
</evidence>
<feature type="chain" id="PRO_5045005604" description="Urocanate reductase" evidence="5">
    <location>
        <begin position="27"/>
        <end position="586"/>
    </location>
</feature>
<dbReference type="Pfam" id="PF04205">
    <property type="entry name" value="FMN_bind"/>
    <property type="match status" value="1"/>
</dbReference>
<evidence type="ECO:0000256" key="5">
    <source>
        <dbReference type="RuleBase" id="RU366062"/>
    </source>
</evidence>
<dbReference type="NCBIfam" id="TIGR01813">
    <property type="entry name" value="flavo_cyto_c"/>
    <property type="match status" value="1"/>
</dbReference>
<evidence type="ECO:0000313" key="8">
    <source>
        <dbReference type="Proteomes" id="UP000715095"/>
    </source>
</evidence>
<dbReference type="SUPFAM" id="SSF56425">
    <property type="entry name" value="Succinate dehydrogenase/fumarate reductase flavoprotein, catalytic domain"/>
    <property type="match status" value="1"/>
</dbReference>
<evidence type="ECO:0000256" key="4">
    <source>
        <dbReference type="ARBA" id="ARBA00023002"/>
    </source>
</evidence>
<feature type="signal peptide" evidence="5">
    <location>
        <begin position="1"/>
        <end position="26"/>
    </location>
</feature>
<dbReference type="EC" id="1.3.99.33" evidence="5"/>
<comment type="cofactor">
    <cofactor evidence="5">
        <name>FAD</name>
        <dbReference type="ChEBI" id="CHEBI:57692"/>
    </cofactor>
    <text evidence="5">Binds 1 FAD per subunit.</text>
</comment>
<dbReference type="InterPro" id="IPR027477">
    <property type="entry name" value="Succ_DH/fumarate_Rdtase_cat_sf"/>
</dbReference>
<dbReference type="Proteomes" id="UP000715095">
    <property type="component" value="Unassembled WGS sequence"/>
</dbReference>
<evidence type="ECO:0000256" key="2">
    <source>
        <dbReference type="ARBA" id="ARBA00022630"/>
    </source>
</evidence>
<keyword evidence="8" id="KW-1185">Reference proteome</keyword>
<dbReference type="SMART" id="SM00900">
    <property type="entry name" value="FMN_bind"/>
    <property type="match status" value="1"/>
</dbReference>
<dbReference type="PRINTS" id="PR00368">
    <property type="entry name" value="FADPNR"/>
</dbReference>
<comment type="cofactor">
    <cofactor evidence="5">
        <name>FMN</name>
        <dbReference type="ChEBI" id="CHEBI:58210"/>
    </cofactor>
    <text evidence="5">Binds 1 or 2 FMN covalently per subunit.</text>
</comment>
<dbReference type="SUPFAM" id="SSF51905">
    <property type="entry name" value="FAD/NAD(P)-binding domain"/>
    <property type="match status" value="1"/>
</dbReference>
<dbReference type="PANTHER" id="PTHR43400">
    <property type="entry name" value="FUMARATE REDUCTASE"/>
    <property type="match status" value="1"/>
</dbReference>
<dbReference type="PANTHER" id="PTHR43400:SF7">
    <property type="entry name" value="FAD-DEPENDENT OXIDOREDUCTASE 2 FAD BINDING DOMAIN-CONTAINING PROTEIN"/>
    <property type="match status" value="1"/>
</dbReference>
<comment type="caution">
    <text evidence="7">The sequence shown here is derived from an EMBL/GenBank/DDBJ whole genome shotgun (WGS) entry which is preliminary data.</text>
</comment>
<dbReference type="InterPro" id="IPR007329">
    <property type="entry name" value="FMN-bd"/>
</dbReference>
<keyword evidence="4 5" id="KW-0560">Oxidoreductase</keyword>
<comment type="similarity">
    <text evidence="1 5">Belongs to the FAD-dependent oxidoreductase 2 family. FRD/SDH subfamily.</text>
</comment>
<reference evidence="7 8" key="1">
    <citation type="journal article" date="2021" name="Sci. Rep.">
        <title>The distribution of antibiotic resistance genes in chicken gut microbiota commensals.</title>
        <authorList>
            <person name="Juricova H."/>
            <person name="Matiasovicova J."/>
            <person name="Kubasova T."/>
            <person name="Cejkova D."/>
            <person name="Rychlik I."/>
        </authorList>
    </citation>
    <scope>NUCLEOTIDE SEQUENCE [LARGE SCALE GENOMIC DNA]</scope>
    <source>
        <strain evidence="7 8">An829</strain>
    </source>
</reference>
<sequence length="586" mass="62350">MTNGKLFALSLSLAFGALGAFSVAQAAPVTTEGTGTGKHGDLVAAVTFDNGKIQAIDIKKSNENKILAEKVFTDMKNAMIEHNTADVDLVSGATMSSKALQDAVKAAAEKAGVTLAGPVVLMKRATKVPESSVYDVVVIGAGGAGFSAAITAKDAGASVVVLEKMPTVGGNSLISGAEMAAANNWVQRKLGILDDSVERHFEDTMKGGDYKGDPAVVRTMVENALPAALWCRDVIGVEFQEDNLFFFGGHSRKRSLIPKGATGMEFIQKFMAAAKKRDIPIITGMKAEELVKSPEGRIVGVKATMDGKTYTFNAKNGVIIASGGFAANVEMRAKANPFYGAGFKTTNAPGATGDGIVMGEKAGAQVVNMDLIQTYPMCDPITGAIELIDDARFEGAILVNQEGKRFVEELERRDVMSKAILEQTGQYCYALFNDAIEKKSHAITHHQDEVEVFTKAGILHKADTIEEAAEFFKIPVENLKATVARVNEFAKTGKDLDFNYRARFVDLSTGPYWIYRGVPSCHHTMGGLKINPKAQVLDKNDKPIPGLWAAGEVTGSTHGTNRLGSNAYADIIVFGRIAGAEAAAAK</sequence>
<evidence type="ECO:0000256" key="1">
    <source>
        <dbReference type="ARBA" id="ARBA00008040"/>
    </source>
</evidence>
<dbReference type="Gene3D" id="3.50.50.60">
    <property type="entry name" value="FAD/NAD(P)-binding domain"/>
    <property type="match status" value="1"/>
</dbReference>
<gene>
    <name evidence="7" type="ORF">H6A60_07830</name>
</gene>
<comment type="catalytic activity">
    <reaction evidence="5">
        <text>dihydrourocanate + A = urocanate + AH2</text>
        <dbReference type="Rhea" id="RHEA:36059"/>
        <dbReference type="ChEBI" id="CHEBI:13193"/>
        <dbReference type="ChEBI" id="CHEBI:17499"/>
        <dbReference type="ChEBI" id="CHEBI:27247"/>
        <dbReference type="ChEBI" id="CHEBI:72991"/>
        <dbReference type="EC" id="1.3.99.33"/>
    </reaction>
</comment>
<dbReference type="InterPro" id="IPR003953">
    <property type="entry name" value="FAD-dep_OxRdtase_2_FAD-bd"/>
</dbReference>
<keyword evidence="3 5" id="KW-0274">FAD</keyword>
<organism evidence="7 8">
    <name type="scientific">Sutterella massiliensis</name>
    <dbReference type="NCBI Taxonomy" id="1816689"/>
    <lineage>
        <taxon>Bacteria</taxon>
        <taxon>Pseudomonadati</taxon>
        <taxon>Pseudomonadota</taxon>
        <taxon>Betaproteobacteria</taxon>
        <taxon>Burkholderiales</taxon>
        <taxon>Sutterellaceae</taxon>
        <taxon>Sutterella</taxon>
    </lineage>
</organism>
<dbReference type="Pfam" id="PF00890">
    <property type="entry name" value="FAD_binding_2"/>
    <property type="match status" value="1"/>
</dbReference>
<dbReference type="EMBL" id="JACJJC010000011">
    <property type="protein sequence ID" value="MBM6704390.1"/>
    <property type="molecule type" value="Genomic_DNA"/>
</dbReference>
<evidence type="ECO:0000313" key="7">
    <source>
        <dbReference type="EMBL" id="MBM6704390.1"/>
    </source>
</evidence>
<dbReference type="InterPro" id="IPR036188">
    <property type="entry name" value="FAD/NAD-bd_sf"/>
</dbReference>
<evidence type="ECO:0000259" key="6">
    <source>
        <dbReference type="SMART" id="SM00900"/>
    </source>
</evidence>
<accession>A0ABS2DST2</accession>
<keyword evidence="5" id="KW-0732">Signal</keyword>
<feature type="domain" description="FMN-binding" evidence="6">
    <location>
        <begin position="37"/>
        <end position="111"/>
    </location>
</feature>
<protein>
    <recommendedName>
        <fullName evidence="5">Urocanate reductase</fullName>
        <ecNumber evidence="5">1.3.99.33</ecNumber>
    </recommendedName>
</protein>
<name>A0ABS2DST2_9BURK</name>
<proteinExistence type="inferred from homology"/>
<dbReference type="InterPro" id="IPR050315">
    <property type="entry name" value="FAD-oxidoreductase_2"/>
</dbReference>
<dbReference type="InterPro" id="IPR010960">
    <property type="entry name" value="Flavocytochrome_c"/>
</dbReference>
<dbReference type="Gene3D" id="3.90.700.10">
    <property type="entry name" value="Succinate dehydrogenase/fumarate reductase flavoprotein, catalytic domain"/>
    <property type="match status" value="1"/>
</dbReference>
<dbReference type="Gene3D" id="3.90.1010.20">
    <property type="match status" value="1"/>
</dbReference>
<dbReference type="RefSeq" id="WP_205103151.1">
    <property type="nucleotide sequence ID" value="NZ_JACJJC010000011.1"/>
</dbReference>